<dbReference type="OrthoDB" id="5424391at2759"/>
<dbReference type="RefSeq" id="XP_006693941.1">
    <property type="nucleotide sequence ID" value="XM_006693878.1"/>
</dbReference>
<organism evidence="3">
    <name type="scientific">Chaetomium thermophilum (strain DSM 1495 / CBS 144.50 / IMI 039719)</name>
    <name type="common">Thermochaetoides thermophila</name>
    <dbReference type="NCBI Taxonomy" id="759272"/>
    <lineage>
        <taxon>Eukaryota</taxon>
        <taxon>Fungi</taxon>
        <taxon>Dikarya</taxon>
        <taxon>Ascomycota</taxon>
        <taxon>Pezizomycotina</taxon>
        <taxon>Sordariomycetes</taxon>
        <taxon>Sordariomycetidae</taxon>
        <taxon>Sordariales</taxon>
        <taxon>Chaetomiaceae</taxon>
        <taxon>Thermochaetoides</taxon>
    </lineage>
</organism>
<protein>
    <submittedName>
        <fullName evidence="2">Uncharacterized protein</fullName>
    </submittedName>
</protein>
<name>G0S6P3_CHATD</name>
<accession>G0S6P3</accession>
<feature type="region of interest" description="Disordered" evidence="1">
    <location>
        <begin position="50"/>
        <end position="92"/>
    </location>
</feature>
<evidence type="ECO:0000313" key="2">
    <source>
        <dbReference type="EMBL" id="EGS21645.1"/>
    </source>
</evidence>
<proteinExistence type="predicted"/>
<dbReference type="OMA" id="WIAFLGH"/>
<dbReference type="eggNOG" id="ENOG502SF5T">
    <property type="taxonomic scope" value="Eukaryota"/>
</dbReference>
<dbReference type="AlphaFoldDB" id="G0S6P3"/>
<gene>
    <name evidence="2" type="ORF">CTHT_0035100</name>
</gene>
<dbReference type="KEGG" id="cthr:CTHT_0035100"/>
<dbReference type="HOGENOM" id="CLU_037758_1_0_1"/>
<evidence type="ECO:0000256" key="1">
    <source>
        <dbReference type="SAM" id="MobiDB-lite"/>
    </source>
</evidence>
<keyword evidence="3" id="KW-1185">Reference proteome</keyword>
<dbReference type="EMBL" id="GL988041">
    <property type="protein sequence ID" value="EGS21645.1"/>
    <property type="molecule type" value="Genomic_DNA"/>
</dbReference>
<sequence>MHGSKALGALKALFPPLRQPLPMSKQESQRLLDLLKESFRNTLDYELGLLPGSRSQPGPLKMPALSYLPGHTSSLRSSHNDDGSSRPKGSIHATDQHLHDILTSPFFNPSQISSTSTGPATNPWDTHKVLFEKAVSRGLMTLDRAHGFLLVVRGAVKQSSFISLSEGLKTTGAGTLVLRWLRDSGQLRTLSFLQNRRFTVTLVQFLVAEGKDNVVLEWLRRSTEPSVAELQGFEASTGCHTSVLLNALVGSKFGQVELEGAYDVFLKAEDMLKHEGSWNKEVGGKAWITLAQETTMNSWKHSLPPVQLFEPFVAAGDELRPPTTLRAHIDLYHPTKPSSDLAMSLLSDEKNWIPRVKAPSSVDQFMRRIVWLGIDTVQHLMKVDRMGEATQLLTLLNKYYNWCANPHGQLAGA</sequence>
<dbReference type="Proteomes" id="UP000008066">
    <property type="component" value="Unassembled WGS sequence"/>
</dbReference>
<dbReference type="GeneID" id="18257548"/>
<evidence type="ECO:0000313" key="3">
    <source>
        <dbReference type="Proteomes" id="UP000008066"/>
    </source>
</evidence>
<reference evidence="2 3" key="1">
    <citation type="journal article" date="2011" name="Cell">
        <title>Insight into structure and assembly of the nuclear pore complex by utilizing the genome of a eukaryotic thermophile.</title>
        <authorList>
            <person name="Amlacher S."/>
            <person name="Sarges P."/>
            <person name="Flemming D."/>
            <person name="van Noort V."/>
            <person name="Kunze R."/>
            <person name="Devos D.P."/>
            <person name="Arumugam M."/>
            <person name="Bork P."/>
            <person name="Hurt E."/>
        </authorList>
    </citation>
    <scope>NUCLEOTIDE SEQUENCE [LARGE SCALE GENOMIC DNA]</scope>
    <source>
        <strain evidence="3">DSM 1495 / CBS 144.50 / IMI 039719</strain>
    </source>
</reference>